<reference evidence="2 3" key="1">
    <citation type="submission" date="2024-09" db="EMBL/GenBank/DDBJ databases">
        <authorList>
            <person name="Sun Q."/>
            <person name="Mori K."/>
        </authorList>
    </citation>
    <scope>NUCLEOTIDE SEQUENCE [LARGE SCALE GENOMIC DNA]</scope>
    <source>
        <strain evidence="2 3">JCM 11411</strain>
    </source>
</reference>
<evidence type="ECO:0000313" key="2">
    <source>
        <dbReference type="EMBL" id="MFB9780805.1"/>
    </source>
</evidence>
<feature type="domain" description="HD" evidence="1">
    <location>
        <begin position="45"/>
        <end position="108"/>
    </location>
</feature>
<dbReference type="Gene3D" id="1.10.3210.10">
    <property type="entry name" value="Hypothetical protein af1432"/>
    <property type="match status" value="1"/>
</dbReference>
<dbReference type="EMBL" id="JBHMAS010000028">
    <property type="protein sequence ID" value="MFB9780805.1"/>
    <property type="molecule type" value="Genomic_DNA"/>
</dbReference>
<protein>
    <submittedName>
        <fullName evidence="2">HD domain-containing protein</fullName>
    </submittedName>
</protein>
<dbReference type="PANTHER" id="PTHR40202">
    <property type="match status" value="1"/>
</dbReference>
<proteinExistence type="predicted"/>
<organism evidence="2 3">
    <name type="scientific">Rhodococcus baikonurensis</name>
    <dbReference type="NCBI Taxonomy" id="172041"/>
    <lineage>
        <taxon>Bacteria</taxon>
        <taxon>Bacillati</taxon>
        <taxon>Actinomycetota</taxon>
        <taxon>Actinomycetes</taxon>
        <taxon>Mycobacteriales</taxon>
        <taxon>Nocardiaceae</taxon>
        <taxon>Rhodococcus</taxon>
        <taxon>Rhodococcus erythropolis group</taxon>
    </lineage>
</organism>
<gene>
    <name evidence="2" type="ORF">ACFFQ6_13985</name>
</gene>
<evidence type="ECO:0000259" key="1">
    <source>
        <dbReference type="Pfam" id="PF01966"/>
    </source>
</evidence>
<dbReference type="RefSeq" id="WP_230691656.1">
    <property type="nucleotide sequence ID" value="NZ_JBHMAS010000028.1"/>
</dbReference>
<dbReference type="SUPFAM" id="SSF109604">
    <property type="entry name" value="HD-domain/PDEase-like"/>
    <property type="match status" value="1"/>
</dbReference>
<sequence length="202" mass="22399">MTITAQELQELSLQEIGASAFCDRLFEYLTLAGQSRYDESVTQLEHGLQCAHLAEQAGFDSAAQIAALLHDIGHLILDEHAGHNDFLEDDLGHEVVGARLLTRWFGAEIGQPVALHVPAKRYLVATDSGYVDGLSEASVRSLEVQGGPMTPDEVDRFICRPYHRLAVDLRRWDDQGKIPDAPTPPLTHWRQAIIELANVVLR</sequence>
<evidence type="ECO:0000313" key="3">
    <source>
        <dbReference type="Proteomes" id="UP001589587"/>
    </source>
</evidence>
<comment type="caution">
    <text evidence="2">The sequence shown here is derived from an EMBL/GenBank/DDBJ whole genome shotgun (WGS) entry which is preliminary data.</text>
</comment>
<name>A0ABV5XEA0_9NOCA</name>
<keyword evidence="3" id="KW-1185">Reference proteome</keyword>
<accession>A0ABV5XEA0</accession>
<dbReference type="Pfam" id="PF01966">
    <property type="entry name" value="HD"/>
    <property type="match status" value="1"/>
</dbReference>
<dbReference type="Proteomes" id="UP001589587">
    <property type="component" value="Unassembled WGS sequence"/>
</dbReference>
<dbReference type="InterPro" id="IPR003607">
    <property type="entry name" value="HD/PDEase_dom"/>
</dbReference>
<dbReference type="InterPro" id="IPR006674">
    <property type="entry name" value="HD_domain"/>
</dbReference>
<dbReference type="PANTHER" id="PTHR40202:SF1">
    <property type="entry name" value="HD DOMAIN-CONTAINING PROTEIN"/>
    <property type="match status" value="1"/>
</dbReference>
<dbReference type="InterPro" id="IPR052567">
    <property type="entry name" value="OP_Dioxygenase"/>
</dbReference>
<dbReference type="CDD" id="cd00077">
    <property type="entry name" value="HDc"/>
    <property type="match status" value="1"/>
</dbReference>